<comment type="caution">
    <text evidence="3">The sequence shown here is derived from an EMBL/GenBank/DDBJ whole genome shotgun (WGS) entry which is preliminary data.</text>
</comment>
<dbReference type="EMBL" id="JAHHUM010001520">
    <property type="protein sequence ID" value="KAK5610874.1"/>
    <property type="molecule type" value="Genomic_DNA"/>
</dbReference>
<feature type="region of interest" description="Disordered" evidence="2">
    <location>
        <begin position="167"/>
        <end position="259"/>
    </location>
</feature>
<reference evidence="3 4" key="1">
    <citation type="submission" date="2021-06" db="EMBL/GenBank/DDBJ databases">
        <authorList>
            <person name="Palmer J.M."/>
        </authorList>
    </citation>
    <scope>NUCLEOTIDE SEQUENCE [LARGE SCALE GENOMIC DNA]</scope>
    <source>
        <strain evidence="3 4">MEX-2019</strain>
        <tissue evidence="3">Muscle</tissue>
    </source>
</reference>
<sequence length="259" mass="29093">MVTVSLFFCSPLCYSSDRQLSLDLVNVGRQRLDFLPLLEHSGTYRETATHTGAFAQEIITLVHLVKEQYFKGDGVTLNQRFSAPQKGGEDKLEERTLNQRFTSNRGFSLDMDSLLDDEDDEHLFSRLGSMQGVSKQPLRGPGDLRHDLERRRQEKLEAVKVTITGSSLSQCSQGSVSDLDLTPPMDREGFSGWPGEQNRRREGSMGSRRGAYNRGNMGPQRKTNQFGNQRQNMHSRPAGNLTSQLHSQAEEKQQLSASS</sequence>
<dbReference type="GO" id="GO:0003712">
    <property type="term" value="F:transcription coregulator activity"/>
    <property type="evidence" value="ECO:0007669"/>
    <property type="project" value="TreeGrafter"/>
</dbReference>
<feature type="compositionally biased region" description="Low complexity" evidence="2">
    <location>
        <begin position="167"/>
        <end position="177"/>
    </location>
</feature>
<comment type="similarity">
    <text evidence="1">Belongs to the BCLAF1/THRAP3 family.</text>
</comment>
<dbReference type="AlphaFoldDB" id="A0AAV9RPA1"/>
<feature type="compositionally biased region" description="Polar residues" evidence="2">
    <location>
        <begin position="221"/>
        <end position="247"/>
    </location>
</feature>
<dbReference type="GO" id="GO:0016592">
    <property type="term" value="C:mediator complex"/>
    <property type="evidence" value="ECO:0007669"/>
    <property type="project" value="TreeGrafter"/>
</dbReference>
<evidence type="ECO:0000313" key="3">
    <source>
        <dbReference type="EMBL" id="KAK5610874.1"/>
    </source>
</evidence>
<dbReference type="GO" id="GO:0003677">
    <property type="term" value="F:DNA binding"/>
    <property type="evidence" value="ECO:0007669"/>
    <property type="project" value="TreeGrafter"/>
</dbReference>
<dbReference type="PANTHER" id="PTHR15268:SF17">
    <property type="entry name" value="BCLAF1 AND THRAP3 FAMILY MEMBER 3"/>
    <property type="match status" value="1"/>
</dbReference>
<evidence type="ECO:0000313" key="4">
    <source>
        <dbReference type="Proteomes" id="UP001311232"/>
    </source>
</evidence>
<dbReference type="Proteomes" id="UP001311232">
    <property type="component" value="Unassembled WGS sequence"/>
</dbReference>
<dbReference type="GO" id="GO:0045944">
    <property type="term" value="P:positive regulation of transcription by RNA polymerase II"/>
    <property type="evidence" value="ECO:0007669"/>
    <property type="project" value="TreeGrafter"/>
</dbReference>
<gene>
    <name evidence="3" type="ORF">CRENBAI_024994</name>
</gene>
<proteinExistence type="inferred from homology"/>
<protein>
    <submittedName>
        <fullName evidence="3">Uncharacterized protein</fullName>
    </submittedName>
</protein>
<organism evidence="3 4">
    <name type="scientific">Crenichthys baileyi</name>
    <name type="common">White River springfish</name>
    <dbReference type="NCBI Taxonomy" id="28760"/>
    <lineage>
        <taxon>Eukaryota</taxon>
        <taxon>Metazoa</taxon>
        <taxon>Chordata</taxon>
        <taxon>Craniata</taxon>
        <taxon>Vertebrata</taxon>
        <taxon>Euteleostomi</taxon>
        <taxon>Actinopterygii</taxon>
        <taxon>Neopterygii</taxon>
        <taxon>Teleostei</taxon>
        <taxon>Neoteleostei</taxon>
        <taxon>Acanthomorphata</taxon>
        <taxon>Ovalentaria</taxon>
        <taxon>Atherinomorphae</taxon>
        <taxon>Cyprinodontiformes</taxon>
        <taxon>Goodeidae</taxon>
        <taxon>Crenichthys</taxon>
    </lineage>
</organism>
<accession>A0AAV9RPA1</accession>
<evidence type="ECO:0000256" key="2">
    <source>
        <dbReference type="SAM" id="MobiDB-lite"/>
    </source>
</evidence>
<name>A0AAV9RPA1_9TELE</name>
<dbReference type="Pfam" id="PF15440">
    <property type="entry name" value="THRAP3_BCLAF1"/>
    <property type="match status" value="1"/>
</dbReference>
<dbReference type="InterPro" id="IPR029199">
    <property type="entry name" value="THRAP3_BCLAF1"/>
</dbReference>
<keyword evidence="4" id="KW-1185">Reference proteome</keyword>
<dbReference type="PANTHER" id="PTHR15268">
    <property type="entry name" value="THRAP3/BCLAF1"/>
    <property type="match status" value="1"/>
</dbReference>
<evidence type="ECO:0000256" key="1">
    <source>
        <dbReference type="ARBA" id="ARBA00006481"/>
    </source>
</evidence>